<organism evidence="1 2">
    <name type="scientific">Nitrosomonas nitrosa</name>
    <dbReference type="NCBI Taxonomy" id="52442"/>
    <lineage>
        <taxon>Bacteria</taxon>
        <taxon>Pseudomonadati</taxon>
        <taxon>Pseudomonadota</taxon>
        <taxon>Betaproteobacteria</taxon>
        <taxon>Nitrosomonadales</taxon>
        <taxon>Nitrosomonadaceae</taxon>
        <taxon>Nitrosomonas</taxon>
    </lineage>
</organism>
<dbReference type="RefSeq" id="WP_090669573.1">
    <property type="nucleotide sequence ID" value="NZ_FOUF01000017.1"/>
</dbReference>
<accession>A0A1I4R583</accession>
<sequence>MKIQRLEKVIEQLGKKKSSIYRDVREGLLTRPVAIGARAVGWPSDEIDVIVSARIAGQTEGEIKSLVTDLMEKRKTFKKEAA</sequence>
<reference evidence="1 2" key="1">
    <citation type="submission" date="2016-10" db="EMBL/GenBank/DDBJ databases">
        <authorList>
            <person name="de Groot N.N."/>
        </authorList>
    </citation>
    <scope>NUCLEOTIDE SEQUENCE [LARGE SCALE GENOMIC DNA]</scope>
    <source>
        <strain evidence="1 2">Nm146</strain>
    </source>
</reference>
<keyword evidence="2" id="KW-1185">Reference proteome</keyword>
<dbReference type="Proteomes" id="UP000199561">
    <property type="component" value="Unassembled WGS sequence"/>
</dbReference>
<proteinExistence type="predicted"/>
<dbReference type="EMBL" id="FOUF01000017">
    <property type="protein sequence ID" value="SFM47315.1"/>
    <property type="molecule type" value="Genomic_DNA"/>
</dbReference>
<dbReference type="InterPro" id="IPR010260">
    <property type="entry name" value="AlpA"/>
</dbReference>
<evidence type="ECO:0000313" key="2">
    <source>
        <dbReference type="Proteomes" id="UP000199561"/>
    </source>
</evidence>
<dbReference type="Gene3D" id="1.10.238.160">
    <property type="match status" value="1"/>
</dbReference>
<evidence type="ECO:0000313" key="1">
    <source>
        <dbReference type="EMBL" id="SFM47315.1"/>
    </source>
</evidence>
<name>A0A1I4R583_9PROT</name>
<gene>
    <name evidence="1" type="ORF">SAMN05421880_11772</name>
</gene>
<protein>
    <submittedName>
        <fullName evidence="1">Transcriptional regulator, AlpA family</fullName>
    </submittedName>
</protein>
<dbReference type="STRING" id="52442.SAMN05421880_11772"/>
<dbReference type="AlphaFoldDB" id="A0A1I4R583"/>
<dbReference type="Pfam" id="PF05930">
    <property type="entry name" value="Phage_AlpA"/>
    <property type="match status" value="1"/>
</dbReference>